<reference evidence="6 7" key="1">
    <citation type="submission" date="2016-10" db="EMBL/GenBank/DDBJ databases">
        <authorList>
            <person name="de Groot N.N."/>
        </authorList>
    </citation>
    <scope>NUCLEOTIDE SEQUENCE [LARGE SCALE GENOMIC DNA]</scope>
    <source>
        <strain evidence="6 7">DSM 1736</strain>
    </source>
</reference>
<feature type="domain" description="Flagellar basal-body/hook protein C-terminal" evidence="4">
    <location>
        <begin position="199"/>
        <end position="242"/>
    </location>
</feature>
<dbReference type="PANTHER" id="PTHR30435">
    <property type="entry name" value="FLAGELLAR PROTEIN"/>
    <property type="match status" value="1"/>
</dbReference>
<dbReference type="Pfam" id="PF22692">
    <property type="entry name" value="LlgE_F_G_D1"/>
    <property type="match status" value="1"/>
</dbReference>
<gene>
    <name evidence="6" type="ORF">SAMN04488502_102401</name>
</gene>
<sequence>MIRGLYTGASGMIAETIRTDATANNLANVNTAGYKKDVAVNTEFGEMLLYRVNDGNNTQAVGSLGRGTQIDEIATIQAQGVTRQTGNDFDLAIEGPGFFAVETPAGVRYTRNGTFAKNVVGDLVTQDGNRVLGQNGPVRINGNTMTVTETGQILVDDLPADQLQLVGFADEQQLTKEGSSLYAAAPDLQPQPAAGRVLQGHIEGANVNVVAEMVNLINSYRTYEANAKTVQSQDQILDKAVNEVGRV</sequence>
<protein>
    <submittedName>
        <fullName evidence="6">Flagellar basal-body rod protein FlgG</fullName>
    </submittedName>
</protein>
<evidence type="ECO:0000256" key="1">
    <source>
        <dbReference type="ARBA" id="ARBA00009677"/>
    </source>
</evidence>
<dbReference type="NCBIfam" id="TIGR02490">
    <property type="entry name" value="flgF"/>
    <property type="match status" value="1"/>
</dbReference>
<evidence type="ECO:0000259" key="4">
    <source>
        <dbReference type="Pfam" id="PF06429"/>
    </source>
</evidence>
<dbReference type="InterPro" id="IPR010930">
    <property type="entry name" value="Flg_bb/hook_C_dom"/>
</dbReference>
<dbReference type="Proteomes" id="UP000214880">
    <property type="component" value="Unassembled WGS sequence"/>
</dbReference>
<dbReference type="PANTHER" id="PTHR30435:SF19">
    <property type="entry name" value="FLAGELLAR BASAL-BODY ROD PROTEIN FLGG"/>
    <property type="match status" value="1"/>
</dbReference>
<dbReference type="RefSeq" id="WP_092071035.1">
    <property type="nucleotide sequence ID" value="NZ_FNHB01000002.1"/>
</dbReference>
<comment type="similarity">
    <text evidence="1 2">Belongs to the flagella basal body rod proteins family.</text>
</comment>
<accession>A0A1G9R590</accession>
<evidence type="ECO:0000259" key="5">
    <source>
        <dbReference type="Pfam" id="PF22692"/>
    </source>
</evidence>
<dbReference type="InterPro" id="IPR012836">
    <property type="entry name" value="FlgF"/>
</dbReference>
<evidence type="ECO:0000259" key="3">
    <source>
        <dbReference type="Pfam" id="PF00460"/>
    </source>
</evidence>
<feature type="domain" description="Flagellar hook protein FlgE/F/G-like D1" evidence="5">
    <location>
        <begin position="92"/>
        <end position="154"/>
    </location>
</feature>
<name>A0A1G9R590_9FIRM</name>
<evidence type="ECO:0000256" key="2">
    <source>
        <dbReference type="RuleBase" id="RU362116"/>
    </source>
</evidence>
<keyword evidence="7" id="KW-1185">Reference proteome</keyword>
<dbReference type="NCBIfam" id="TIGR03506">
    <property type="entry name" value="FlgEFG_subfam"/>
    <property type="match status" value="1"/>
</dbReference>
<dbReference type="InterPro" id="IPR020013">
    <property type="entry name" value="Flagellar_FlgE/F/G"/>
</dbReference>
<dbReference type="PROSITE" id="PS00588">
    <property type="entry name" value="FLAGELLA_BB_ROD"/>
    <property type="match status" value="1"/>
</dbReference>
<dbReference type="AlphaFoldDB" id="A0A1G9R590"/>
<dbReference type="Pfam" id="PF06429">
    <property type="entry name" value="Flg_bbr_C"/>
    <property type="match status" value="1"/>
</dbReference>
<comment type="subcellular location">
    <subcellularLocation>
        <location evidence="2">Bacterial flagellum basal body</location>
    </subcellularLocation>
</comment>
<dbReference type="Pfam" id="PF00460">
    <property type="entry name" value="Flg_bb_rod"/>
    <property type="match status" value="1"/>
</dbReference>
<keyword evidence="6" id="KW-0282">Flagellum</keyword>
<evidence type="ECO:0000313" key="6">
    <source>
        <dbReference type="EMBL" id="SDM17595.1"/>
    </source>
</evidence>
<proteinExistence type="inferred from homology"/>
<dbReference type="EMBL" id="FNHB01000002">
    <property type="protein sequence ID" value="SDM17595.1"/>
    <property type="molecule type" value="Genomic_DNA"/>
</dbReference>
<keyword evidence="6" id="KW-0966">Cell projection</keyword>
<dbReference type="InterPro" id="IPR037925">
    <property type="entry name" value="FlgE/F/G-like"/>
</dbReference>
<dbReference type="OrthoDB" id="9804559at2"/>
<dbReference type="STRING" id="146817.SAMN04488502_102401"/>
<evidence type="ECO:0000313" key="7">
    <source>
        <dbReference type="Proteomes" id="UP000214880"/>
    </source>
</evidence>
<dbReference type="GO" id="GO:0071978">
    <property type="term" value="P:bacterial-type flagellum-dependent swarming motility"/>
    <property type="evidence" value="ECO:0007669"/>
    <property type="project" value="TreeGrafter"/>
</dbReference>
<dbReference type="InterPro" id="IPR019776">
    <property type="entry name" value="Flagellar_basal_body_rod_CS"/>
</dbReference>
<dbReference type="InterPro" id="IPR001444">
    <property type="entry name" value="Flag_bb_rod_N"/>
</dbReference>
<keyword evidence="6" id="KW-0969">Cilium</keyword>
<organism evidence="6 7">
    <name type="scientific">Dendrosporobacter quercicolus</name>
    <dbReference type="NCBI Taxonomy" id="146817"/>
    <lineage>
        <taxon>Bacteria</taxon>
        <taxon>Bacillati</taxon>
        <taxon>Bacillota</taxon>
        <taxon>Negativicutes</taxon>
        <taxon>Selenomonadales</taxon>
        <taxon>Sporomusaceae</taxon>
        <taxon>Dendrosporobacter</taxon>
    </lineage>
</organism>
<feature type="domain" description="Flagellar basal body rod protein N-terminal" evidence="3">
    <location>
        <begin position="5"/>
        <end position="35"/>
    </location>
</feature>
<dbReference type="GO" id="GO:0030694">
    <property type="term" value="C:bacterial-type flagellum basal body, rod"/>
    <property type="evidence" value="ECO:0007669"/>
    <property type="project" value="InterPro"/>
</dbReference>
<dbReference type="SUPFAM" id="SSF117143">
    <property type="entry name" value="Flagellar hook protein flgE"/>
    <property type="match status" value="1"/>
</dbReference>
<dbReference type="InterPro" id="IPR053967">
    <property type="entry name" value="LlgE_F_G-like_D1"/>
</dbReference>
<keyword evidence="2" id="KW-0975">Bacterial flagellum</keyword>